<dbReference type="OrthoDB" id="2193813at2759"/>
<dbReference type="InterPro" id="IPR037818">
    <property type="entry name" value="TAF8"/>
</dbReference>
<organism evidence="10 11">
    <name type="scientific">Terfezia boudieri ATCC MYA-4762</name>
    <dbReference type="NCBI Taxonomy" id="1051890"/>
    <lineage>
        <taxon>Eukaryota</taxon>
        <taxon>Fungi</taxon>
        <taxon>Dikarya</taxon>
        <taxon>Ascomycota</taxon>
        <taxon>Pezizomycotina</taxon>
        <taxon>Pezizomycetes</taxon>
        <taxon>Pezizales</taxon>
        <taxon>Pezizaceae</taxon>
        <taxon>Terfezia</taxon>
    </lineage>
</organism>
<sequence>MVNRANAQILQTVGLTGCTRVAQETLRSLAEDYMLSMMQEIQRFAHAQRRTRPTVVDFQQMLLQKNISINDLDDEMQRVPSTPSIPLPPPLPISREERDFMRNPATVRDLLGAGLDGGADNRPYIPDHLPSFPSKHTYLTTPVFTERPKEPRVIREMATQEAMLAESALRKILAAAAGGNNNNKRKAPKEDVEGEKEGSEIVVAVTPSVLKKKKRREIWENTFNAIKALEESEAVDANVWLEVIVNADSQYWRGGGTGKTLKGRQA</sequence>
<keyword evidence="5" id="KW-0804">Transcription</keyword>
<keyword evidence="4" id="KW-0805">Transcription regulation</keyword>
<accession>A0A3N4LTM4</accession>
<evidence type="ECO:0000256" key="7">
    <source>
        <dbReference type="SAM" id="MobiDB-lite"/>
    </source>
</evidence>
<dbReference type="PANTHER" id="PTHR46469">
    <property type="entry name" value="TRANSCRIPTION INITIATION FACTOR TFIID SUBUNIT 8"/>
    <property type="match status" value="1"/>
</dbReference>
<evidence type="ECO:0000313" key="10">
    <source>
        <dbReference type="EMBL" id="RPB23981.1"/>
    </source>
</evidence>
<evidence type="ECO:0000259" key="9">
    <source>
        <dbReference type="Pfam" id="PF10406"/>
    </source>
</evidence>
<keyword evidence="6" id="KW-0539">Nucleus</keyword>
<gene>
    <name evidence="10" type="ORF">L211DRAFT_199349</name>
</gene>
<dbReference type="InParanoid" id="A0A3N4LTM4"/>
<dbReference type="InterPro" id="IPR019473">
    <property type="entry name" value="TFIID_su8_C"/>
</dbReference>
<reference evidence="10 11" key="1">
    <citation type="journal article" date="2018" name="Nat. Ecol. Evol.">
        <title>Pezizomycetes genomes reveal the molecular basis of ectomycorrhizal truffle lifestyle.</title>
        <authorList>
            <person name="Murat C."/>
            <person name="Payen T."/>
            <person name="Noel B."/>
            <person name="Kuo A."/>
            <person name="Morin E."/>
            <person name="Chen J."/>
            <person name="Kohler A."/>
            <person name="Krizsan K."/>
            <person name="Balestrini R."/>
            <person name="Da Silva C."/>
            <person name="Montanini B."/>
            <person name="Hainaut M."/>
            <person name="Levati E."/>
            <person name="Barry K.W."/>
            <person name="Belfiori B."/>
            <person name="Cichocki N."/>
            <person name="Clum A."/>
            <person name="Dockter R.B."/>
            <person name="Fauchery L."/>
            <person name="Guy J."/>
            <person name="Iotti M."/>
            <person name="Le Tacon F."/>
            <person name="Lindquist E.A."/>
            <person name="Lipzen A."/>
            <person name="Malagnac F."/>
            <person name="Mello A."/>
            <person name="Molinier V."/>
            <person name="Miyauchi S."/>
            <person name="Poulain J."/>
            <person name="Riccioni C."/>
            <person name="Rubini A."/>
            <person name="Sitrit Y."/>
            <person name="Splivallo R."/>
            <person name="Traeger S."/>
            <person name="Wang M."/>
            <person name="Zifcakova L."/>
            <person name="Wipf D."/>
            <person name="Zambonelli A."/>
            <person name="Paolocci F."/>
            <person name="Nowrousian M."/>
            <person name="Ottonello S."/>
            <person name="Baldrian P."/>
            <person name="Spatafora J.W."/>
            <person name="Henrissat B."/>
            <person name="Nagy L.G."/>
            <person name="Aury J.M."/>
            <person name="Wincker P."/>
            <person name="Grigoriev I.V."/>
            <person name="Bonfante P."/>
            <person name="Martin F.M."/>
        </authorList>
    </citation>
    <scope>NUCLEOTIDE SEQUENCE [LARGE SCALE GENOMIC DNA]</scope>
    <source>
        <strain evidence="10 11">ATCC MYA-4762</strain>
    </source>
</reference>
<dbReference type="Proteomes" id="UP000267821">
    <property type="component" value="Unassembled WGS sequence"/>
</dbReference>
<comment type="subcellular location">
    <subcellularLocation>
        <location evidence="1">Nucleus</location>
    </subcellularLocation>
</comment>
<dbReference type="STRING" id="1051890.A0A3N4LTM4"/>
<feature type="region of interest" description="Disordered" evidence="7">
    <location>
        <begin position="179"/>
        <end position="198"/>
    </location>
</feature>
<name>A0A3N4LTM4_9PEZI</name>
<feature type="domain" description="Bromodomain associated" evidence="8">
    <location>
        <begin position="4"/>
        <end position="69"/>
    </location>
</feature>
<keyword evidence="11" id="KW-1185">Reference proteome</keyword>
<evidence type="ECO:0000256" key="3">
    <source>
        <dbReference type="ARBA" id="ARBA00017307"/>
    </source>
</evidence>
<protein>
    <recommendedName>
        <fullName evidence="3">Transcription initiation factor TFIID subunit 8</fullName>
    </recommendedName>
</protein>
<dbReference type="InterPro" id="IPR006565">
    <property type="entry name" value="BTP"/>
</dbReference>
<dbReference type="InterPro" id="IPR009072">
    <property type="entry name" value="Histone-fold"/>
</dbReference>
<dbReference type="Pfam" id="PF07524">
    <property type="entry name" value="Bromo_TP"/>
    <property type="match status" value="1"/>
</dbReference>
<evidence type="ECO:0000256" key="4">
    <source>
        <dbReference type="ARBA" id="ARBA00023015"/>
    </source>
</evidence>
<dbReference type="Pfam" id="PF10406">
    <property type="entry name" value="TAF8_C"/>
    <property type="match status" value="1"/>
</dbReference>
<dbReference type="AlphaFoldDB" id="A0A3N4LTM4"/>
<evidence type="ECO:0000256" key="6">
    <source>
        <dbReference type="ARBA" id="ARBA00023242"/>
    </source>
</evidence>
<dbReference type="EMBL" id="ML121543">
    <property type="protein sequence ID" value="RPB23981.1"/>
    <property type="molecule type" value="Genomic_DNA"/>
</dbReference>
<dbReference type="CDD" id="cd00076">
    <property type="entry name" value="HFD_SF"/>
    <property type="match status" value="1"/>
</dbReference>
<dbReference type="PROSITE" id="PS51257">
    <property type="entry name" value="PROKAR_LIPOPROTEIN"/>
    <property type="match status" value="1"/>
</dbReference>
<dbReference type="GO" id="GO:0046982">
    <property type="term" value="F:protein heterodimerization activity"/>
    <property type="evidence" value="ECO:0007669"/>
    <property type="project" value="InterPro"/>
</dbReference>
<evidence type="ECO:0000256" key="5">
    <source>
        <dbReference type="ARBA" id="ARBA00023163"/>
    </source>
</evidence>
<proteinExistence type="inferred from homology"/>
<dbReference type="CDD" id="cd08049">
    <property type="entry name" value="TAF8"/>
    <property type="match status" value="1"/>
</dbReference>
<evidence type="ECO:0000256" key="2">
    <source>
        <dbReference type="ARBA" id="ARBA00008767"/>
    </source>
</evidence>
<comment type="similarity">
    <text evidence="2">Belongs to the TAF8 family.</text>
</comment>
<evidence type="ECO:0000313" key="11">
    <source>
        <dbReference type="Proteomes" id="UP000267821"/>
    </source>
</evidence>
<dbReference type="GO" id="GO:0006367">
    <property type="term" value="P:transcription initiation at RNA polymerase II promoter"/>
    <property type="evidence" value="ECO:0007669"/>
    <property type="project" value="TreeGrafter"/>
</dbReference>
<feature type="compositionally biased region" description="Basic and acidic residues" evidence="7">
    <location>
        <begin position="188"/>
        <end position="198"/>
    </location>
</feature>
<dbReference type="PANTHER" id="PTHR46469:SF1">
    <property type="entry name" value="TRANSCRIPTION INITIATION FACTOR TFIID SUBUNIT 8"/>
    <property type="match status" value="1"/>
</dbReference>
<evidence type="ECO:0000259" key="8">
    <source>
        <dbReference type="Pfam" id="PF07524"/>
    </source>
</evidence>
<dbReference type="Gene3D" id="1.10.20.10">
    <property type="entry name" value="Histone, subunit A"/>
    <property type="match status" value="1"/>
</dbReference>
<feature type="domain" description="Transcription factor TFIID subunit 8 C-terminal" evidence="9">
    <location>
        <begin position="124"/>
        <end position="172"/>
    </location>
</feature>
<evidence type="ECO:0000256" key="1">
    <source>
        <dbReference type="ARBA" id="ARBA00004123"/>
    </source>
</evidence>
<dbReference type="GO" id="GO:0005669">
    <property type="term" value="C:transcription factor TFIID complex"/>
    <property type="evidence" value="ECO:0007669"/>
    <property type="project" value="InterPro"/>
</dbReference>